<accession>A0ABS1DT52</accession>
<evidence type="ECO:0000313" key="3">
    <source>
        <dbReference type="Proteomes" id="UP001041814"/>
    </source>
</evidence>
<dbReference type="Gene3D" id="1.10.530.10">
    <property type="match status" value="1"/>
</dbReference>
<dbReference type="InterPro" id="IPR008258">
    <property type="entry name" value="Transglycosylase_SLT_dom_1"/>
</dbReference>
<evidence type="ECO:0000259" key="1">
    <source>
        <dbReference type="Pfam" id="PF01464"/>
    </source>
</evidence>
<dbReference type="Proteomes" id="UP001041814">
    <property type="component" value="Unassembled WGS sequence"/>
</dbReference>
<keyword evidence="3" id="KW-1185">Reference proteome</keyword>
<dbReference type="RefSeq" id="WP_200378033.1">
    <property type="nucleotide sequence ID" value="NZ_NRRU01000013.1"/>
</dbReference>
<evidence type="ECO:0000313" key="2">
    <source>
        <dbReference type="EMBL" id="MBK1712155.1"/>
    </source>
</evidence>
<reference evidence="2" key="2">
    <citation type="journal article" date="2020" name="Microorganisms">
        <title>Osmotic Adaptation and Compatible Solute Biosynthesis of Phototrophic Bacteria as Revealed from Genome Analyses.</title>
        <authorList>
            <person name="Imhoff J.F."/>
            <person name="Rahn T."/>
            <person name="Kunzel S."/>
            <person name="Keller A."/>
            <person name="Neulinger S.C."/>
        </authorList>
    </citation>
    <scope>NUCLEOTIDE SEQUENCE</scope>
    <source>
        <strain evidence="2">IM 151</strain>
    </source>
</reference>
<reference evidence="2" key="1">
    <citation type="submission" date="2017-08" db="EMBL/GenBank/DDBJ databases">
        <authorList>
            <person name="Imhoff J.F."/>
            <person name="Rahn T."/>
            <person name="Kuenzel S."/>
            <person name="Neulinger S.C."/>
        </authorList>
    </citation>
    <scope>NUCLEOTIDE SEQUENCE</scope>
    <source>
        <strain evidence="2">IM 151</strain>
    </source>
</reference>
<proteinExistence type="predicted"/>
<name>A0ABS1DT52_RUBGE</name>
<gene>
    <name evidence="2" type="ORF">CKO43_05100</name>
</gene>
<protein>
    <submittedName>
        <fullName evidence="2">Lytic transglycosylase</fullName>
    </submittedName>
</protein>
<dbReference type="SUPFAM" id="SSF53955">
    <property type="entry name" value="Lysozyme-like"/>
    <property type="match status" value="1"/>
</dbReference>
<dbReference type="CDD" id="cd16892">
    <property type="entry name" value="LT_VirB1-like"/>
    <property type="match status" value="1"/>
</dbReference>
<dbReference type="Pfam" id="PF01464">
    <property type="entry name" value="SLT"/>
    <property type="match status" value="1"/>
</dbReference>
<comment type="caution">
    <text evidence="2">The sequence shown here is derived from an EMBL/GenBank/DDBJ whole genome shotgun (WGS) entry which is preliminary data.</text>
</comment>
<sequence length="165" mass="17152">MQTAELAALVLACAPQVHPATALALIATESGANPNAIGVVGGRLVRQPRHRQEALATIGSLDRGGWNYSVGLAQINRRNFARLGLDAASALDPCANLAAMQVVLSECYGRASRPAVPGQRALRQALSCYYSGDFSTGLRHGYVRKVVGAAAASPSLPVSTSKESP</sequence>
<organism evidence="2 3">
    <name type="scientific">Rubrivivax gelatinosus</name>
    <name type="common">Rhodocyclus gelatinosus</name>
    <name type="synonym">Rhodopseudomonas gelatinosa</name>
    <dbReference type="NCBI Taxonomy" id="28068"/>
    <lineage>
        <taxon>Bacteria</taxon>
        <taxon>Pseudomonadati</taxon>
        <taxon>Pseudomonadota</taxon>
        <taxon>Betaproteobacteria</taxon>
        <taxon>Burkholderiales</taxon>
        <taxon>Sphaerotilaceae</taxon>
        <taxon>Rubrivivax</taxon>
    </lineage>
</organism>
<dbReference type="InterPro" id="IPR023346">
    <property type="entry name" value="Lysozyme-like_dom_sf"/>
</dbReference>
<feature type="domain" description="Transglycosylase SLT" evidence="1">
    <location>
        <begin position="12"/>
        <end position="134"/>
    </location>
</feature>
<dbReference type="EMBL" id="NRRU01000013">
    <property type="protein sequence ID" value="MBK1712155.1"/>
    <property type="molecule type" value="Genomic_DNA"/>
</dbReference>